<dbReference type="InterPro" id="IPR010920">
    <property type="entry name" value="LSM_dom_sf"/>
</dbReference>
<dbReference type="Pfam" id="PF21979">
    <property type="entry name" value="Hfq_1"/>
    <property type="match status" value="1"/>
</dbReference>
<feature type="domain" description="Hfq-related" evidence="1">
    <location>
        <begin position="17"/>
        <end position="76"/>
    </location>
</feature>
<dbReference type="AlphaFoldDB" id="A0A9X4RHC2"/>
<sequence>MSAPAPTATKIGLNTSLPSIRRIHGIIRDKNEVEIKLLTGDQLRGRIVWIDDQCLCMDASGHKIVIWQHAIAFIKS</sequence>
<dbReference type="Gene3D" id="2.30.30.100">
    <property type="match status" value="1"/>
</dbReference>
<dbReference type="SUPFAM" id="SSF50182">
    <property type="entry name" value="Sm-like ribonucleoproteins"/>
    <property type="match status" value="1"/>
</dbReference>
<proteinExistence type="predicted"/>
<dbReference type="InterPro" id="IPR053840">
    <property type="entry name" value="Hfq_1"/>
</dbReference>
<evidence type="ECO:0000259" key="1">
    <source>
        <dbReference type="Pfam" id="PF21979"/>
    </source>
</evidence>
<dbReference type="RefSeq" id="WP_009626374.1">
    <property type="nucleotide sequence ID" value="NZ_VBTY01000040.1"/>
</dbReference>
<comment type="caution">
    <text evidence="2">The sequence shown here is derived from an EMBL/GenBank/DDBJ whole genome shotgun (WGS) entry which is preliminary data.</text>
</comment>
<dbReference type="Proteomes" id="UP001152872">
    <property type="component" value="Unassembled WGS sequence"/>
</dbReference>
<dbReference type="NCBIfam" id="NF047718">
    <property type="entry name" value="Hfq_rel_Cyano"/>
    <property type="match status" value="1"/>
</dbReference>
<evidence type="ECO:0000313" key="3">
    <source>
        <dbReference type="Proteomes" id="UP001152872"/>
    </source>
</evidence>
<reference evidence="2" key="1">
    <citation type="submission" date="2019-05" db="EMBL/GenBank/DDBJ databases">
        <title>Whole genome sequencing of Pseudanabaena catenata USMAC16.</title>
        <authorList>
            <person name="Khan Z."/>
            <person name="Omar W.M."/>
            <person name="Convey P."/>
            <person name="Merican F."/>
            <person name="Najimudin N."/>
        </authorList>
    </citation>
    <scope>NUCLEOTIDE SEQUENCE</scope>
    <source>
        <strain evidence="2">USMAC16</strain>
    </source>
</reference>
<accession>A0A9X4RHC2</accession>
<organism evidence="2 3">
    <name type="scientific">Pseudanabaena catenata USMAC16</name>
    <dbReference type="NCBI Taxonomy" id="1855837"/>
    <lineage>
        <taxon>Bacteria</taxon>
        <taxon>Bacillati</taxon>
        <taxon>Cyanobacteriota</taxon>
        <taxon>Cyanophyceae</taxon>
        <taxon>Pseudanabaenales</taxon>
        <taxon>Pseudanabaenaceae</taxon>
        <taxon>Pseudanabaena</taxon>
    </lineage>
</organism>
<dbReference type="EMBL" id="VBTY01000040">
    <property type="protein sequence ID" value="MDG3494307.1"/>
    <property type="molecule type" value="Genomic_DNA"/>
</dbReference>
<gene>
    <name evidence="2" type="ORF">FEV09_07020</name>
</gene>
<name>A0A9X4RHC2_9CYAN</name>
<keyword evidence="3" id="KW-1185">Reference proteome</keyword>
<protein>
    <submittedName>
        <fullName evidence="2">RNA chaperone Hfq</fullName>
    </submittedName>
</protein>
<evidence type="ECO:0000313" key="2">
    <source>
        <dbReference type="EMBL" id="MDG3494307.1"/>
    </source>
</evidence>